<protein>
    <submittedName>
        <fullName evidence="2">Uncharacterized protein</fullName>
    </submittedName>
</protein>
<dbReference type="EMBL" id="CP126218">
    <property type="protein sequence ID" value="WIA20188.1"/>
    <property type="molecule type" value="Genomic_DNA"/>
</dbReference>
<dbReference type="Proteomes" id="UP001244341">
    <property type="component" value="Chromosome 11b"/>
</dbReference>
<reference evidence="2 3" key="1">
    <citation type="submission" date="2023-05" db="EMBL/GenBank/DDBJ databases">
        <title>A 100% complete, gapless, phased diploid assembly of the Scenedesmus obliquus UTEX 3031 genome.</title>
        <authorList>
            <person name="Biondi T.C."/>
            <person name="Hanschen E.R."/>
            <person name="Kwon T."/>
            <person name="Eng W."/>
            <person name="Kruse C.P.S."/>
            <person name="Koehler S.I."/>
            <person name="Kunde Y."/>
            <person name="Gleasner C.D."/>
            <person name="You Mak K.T."/>
            <person name="Polle J."/>
            <person name="Hovde B.T."/>
            <person name="Starkenburg S.R."/>
        </authorList>
    </citation>
    <scope>NUCLEOTIDE SEQUENCE [LARGE SCALE GENOMIC DNA]</scope>
    <source>
        <strain evidence="2 3">DOE0152z</strain>
    </source>
</reference>
<organism evidence="2 3">
    <name type="scientific">Tetradesmus obliquus</name>
    <name type="common">Green alga</name>
    <name type="synonym">Acutodesmus obliquus</name>
    <dbReference type="NCBI Taxonomy" id="3088"/>
    <lineage>
        <taxon>Eukaryota</taxon>
        <taxon>Viridiplantae</taxon>
        <taxon>Chlorophyta</taxon>
        <taxon>core chlorophytes</taxon>
        <taxon>Chlorophyceae</taxon>
        <taxon>CS clade</taxon>
        <taxon>Sphaeropleales</taxon>
        <taxon>Scenedesmaceae</taxon>
        <taxon>Tetradesmus</taxon>
    </lineage>
</organism>
<gene>
    <name evidence="2" type="ORF">OEZ85_006036</name>
</gene>
<evidence type="ECO:0000313" key="3">
    <source>
        <dbReference type="Proteomes" id="UP001244341"/>
    </source>
</evidence>
<keyword evidence="3" id="KW-1185">Reference proteome</keyword>
<feature type="region of interest" description="Disordered" evidence="1">
    <location>
        <begin position="1"/>
        <end position="33"/>
    </location>
</feature>
<sequence>MTELLTVERSGASNSSAPSWAPNRSTATPTAFPDRHSIDLGCLTALLDSQMPGAFTNQQRMIDMSDDGASERSIH</sequence>
<proteinExistence type="predicted"/>
<evidence type="ECO:0000313" key="2">
    <source>
        <dbReference type="EMBL" id="WIA20188.1"/>
    </source>
</evidence>
<name>A0ABY8UFB2_TETOB</name>
<accession>A0ABY8UFB2</accession>
<feature type="compositionally biased region" description="Low complexity" evidence="1">
    <location>
        <begin position="9"/>
        <end position="25"/>
    </location>
</feature>
<evidence type="ECO:0000256" key="1">
    <source>
        <dbReference type="SAM" id="MobiDB-lite"/>
    </source>
</evidence>